<name>A0A951PMF7_9CYAN</name>
<feature type="domain" description="PIN" evidence="1">
    <location>
        <begin position="8"/>
        <end position="131"/>
    </location>
</feature>
<evidence type="ECO:0000313" key="2">
    <source>
        <dbReference type="EMBL" id="MBW4546685.1"/>
    </source>
</evidence>
<dbReference type="EMBL" id="JAHHIF010000028">
    <property type="protein sequence ID" value="MBW4546685.1"/>
    <property type="molecule type" value="Genomic_DNA"/>
</dbReference>
<dbReference type="Gene3D" id="3.40.50.1010">
    <property type="entry name" value="5'-nuclease"/>
    <property type="match status" value="1"/>
</dbReference>
<evidence type="ECO:0000259" key="1">
    <source>
        <dbReference type="Pfam" id="PF01850"/>
    </source>
</evidence>
<accession>A0A951PMF7</accession>
<dbReference type="InterPro" id="IPR029060">
    <property type="entry name" value="PIN-like_dom_sf"/>
</dbReference>
<proteinExistence type="predicted"/>
<organism evidence="2 3">
    <name type="scientific">Symplocastrum torsivum CPER-KK1</name>
    <dbReference type="NCBI Taxonomy" id="450513"/>
    <lineage>
        <taxon>Bacteria</taxon>
        <taxon>Bacillati</taxon>
        <taxon>Cyanobacteriota</taxon>
        <taxon>Cyanophyceae</taxon>
        <taxon>Oscillatoriophycideae</taxon>
        <taxon>Oscillatoriales</taxon>
        <taxon>Microcoleaceae</taxon>
        <taxon>Symplocastrum</taxon>
    </lineage>
</organism>
<gene>
    <name evidence="2" type="ORF">KME25_19915</name>
</gene>
<dbReference type="SUPFAM" id="SSF88723">
    <property type="entry name" value="PIN domain-like"/>
    <property type="match status" value="1"/>
</dbReference>
<reference evidence="2" key="1">
    <citation type="submission" date="2021-05" db="EMBL/GenBank/DDBJ databases">
        <authorList>
            <person name="Pietrasiak N."/>
            <person name="Ward R."/>
            <person name="Stajich J.E."/>
            <person name="Kurbessoian T."/>
        </authorList>
    </citation>
    <scope>NUCLEOTIDE SEQUENCE</scope>
    <source>
        <strain evidence="2">CPER-KK1</strain>
    </source>
</reference>
<dbReference type="AlphaFoldDB" id="A0A951PMF7"/>
<reference evidence="2" key="2">
    <citation type="journal article" date="2022" name="Microbiol. Resour. Announc.">
        <title>Metagenome Sequencing to Explore Phylogenomics of Terrestrial Cyanobacteria.</title>
        <authorList>
            <person name="Ward R.D."/>
            <person name="Stajich J.E."/>
            <person name="Johansen J.R."/>
            <person name="Huntemann M."/>
            <person name="Clum A."/>
            <person name="Foster B."/>
            <person name="Foster B."/>
            <person name="Roux S."/>
            <person name="Palaniappan K."/>
            <person name="Varghese N."/>
            <person name="Mukherjee S."/>
            <person name="Reddy T.B.K."/>
            <person name="Daum C."/>
            <person name="Copeland A."/>
            <person name="Chen I.A."/>
            <person name="Ivanova N.N."/>
            <person name="Kyrpides N.C."/>
            <person name="Shapiro N."/>
            <person name="Eloe-Fadrosh E.A."/>
            <person name="Pietrasiak N."/>
        </authorList>
    </citation>
    <scope>NUCLEOTIDE SEQUENCE</scope>
    <source>
        <strain evidence="2">CPER-KK1</strain>
    </source>
</reference>
<dbReference type="Proteomes" id="UP000753908">
    <property type="component" value="Unassembled WGS sequence"/>
</dbReference>
<dbReference type="Pfam" id="PF01850">
    <property type="entry name" value="PIN"/>
    <property type="match status" value="1"/>
</dbReference>
<sequence>MATINNPVFIDTNILIYANLAMSPFHRQAIERLQSLDEQRVDLWISRQTLREYLSGMTRQGELTGDIPVASLIADVRYFTNRFRVAEDSLQVTERLLVLMEQVSIGGKQVHDANIVATMQAYGISQLLTHNVVDFNRFSEFITVLPLVGNEV</sequence>
<evidence type="ECO:0000313" key="3">
    <source>
        <dbReference type="Proteomes" id="UP000753908"/>
    </source>
</evidence>
<dbReference type="InterPro" id="IPR002716">
    <property type="entry name" value="PIN_dom"/>
</dbReference>
<comment type="caution">
    <text evidence="2">The sequence shown here is derived from an EMBL/GenBank/DDBJ whole genome shotgun (WGS) entry which is preliminary data.</text>
</comment>
<protein>
    <submittedName>
        <fullName evidence="2">Type II toxin-antitoxin system VapC family toxin</fullName>
    </submittedName>
</protein>